<dbReference type="GO" id="GO:0000800">
    <property type="term" value="C:lateral element"/>
    <property type="evidence" value="ECO:0007669"/>
    <property type="project" value="TreeGrafter"/>
</dbReference>
<feature type="domain" description="CBM21" evidence="2">
    <location>
        <begin position="33"/>
        <end position="147"/>
    </location>
</feature>
<dbReference type="PANTHER" id="PTHR15607:SF12">
    <property type="entry name" value="SYNAPTONEMAL COMPLEX PROTEIN 2"/>
    <property type="match status" value="1"/>
</dbReference>
<dbReference type="InterPro" id="IPR005036">
    <property type="entry name" value="CBM21_dom"/>
</dbReference>
<sequence length="974" mass="109381">MNAELAANKSLEISLPFLKPVFPEQPGDCSNFLQRLCTQQVCLERVLCYEPGIAGIVQVVNLAFEKEVIICYSFTNWNSYAETKASWVANKYMEGLSSSCSCDSFRFHLPVPPFILHPGSVLEFAIFYNVQGSQFWDNNDGQNYKLVCQSYKIPVPKECEDNYDLQVALMEALCRMTTLAQRRELANQWFKMGYVASAFSKIQDSEFETDCRKFLNLVNGMQGDDRSVYSYPCVEVFLDQHVLLMPPDENLHEFWIDFNLGSQSISFYFCLATDEAKQENQWDTLCITENEVHSYTVEVPEEKAIKVLQLVLNEPVCPSSIEGTRLHIHFSSSLDIFEATKKVFGETKNKKFIAKTTTSVVKTTVQIIMDESGSQMLTPLKSKVSESCMYVSGSAGCRLGPSPFSYVLPASFSGGKAKVKPALEMIASSERRKAFESKEHFSTKLSYSLQSVSTKKKSTREQNIPVEKVVEIGQVDQELQEEPLEPQQQSLAAHNISADLSHKQLHARLTQRLEQVLKERELQQKNPQEHMASENNAGNRADTSSNTPAGCNVKKHLFSDTDIDNMTEISLLNSANRKPKPKVADYMRQPVETLNIHISSPKSAKTLLKPKRSDMLNSCLIKQKFIIKQAENSQRRQWKKKTTEKELFHNVKPKQKKKIAGVQRFTKEQEHVLDTKITSFCPYTLPNVIKSEEKSTTILKPAPVCPKPKNLIVKQPLKSQAIKQEKKIDVIIEQEEKENKQPVKPTTCSVTSDKVIQEKEASEVLSSQQSKNRKIFHSPVSPQESWASINTSFCLSPNSIEKTRSAENNMSLTRAPLTPIQSLCISPVGAMSPPLELPSHLRGIQASSLYKTSGGWDTDKCLSHSFVTPVAQQQNARENAELSLEQQFLHPLTASTGIEKCPSVLNTPDQEEDYSGFLNSTNQRVLQTCFDKNAMISLVTESQSSHTSISNISVICTELEVQQQGALGTAHATL</sequence>
<dbReference type="PANTHER" id="PTHR15607">
    <property type="entry name" value="SYNAPTONEMAL COMPLEX PROTEIN-RELATED"/>
    <property type="match status" value="1"/>
</dbReference>
<dbReference type="GO" id="GO:0007143">
    <property type="term" value="P:female meiotic nuclear division"/>
    <property type="evidence" value="ECO:0007669"/>
    <property type="project" value="TreeGrafter"/>
</dbReference>
<reference evidence="3 4" key="1">
    <citation type="journal article" date="2019" name="Genome Biol. Evol.">
        <title>Whole-Genome Sequencing of the Giant Devil Catfish, Bagarius yarrelli.</title>
        <authorList>
            <person name="Jiang W."/>
            <person name="Lv Y."/>
            <person name="Cheng L."/>
            <person name="Yang K."/>
            <person name="Chao B."/>
            <person name="Wang X."/>
            <person name="Li Y."/>
            <person name="Pan X."/>
            <person name="You X."/>
            <person name="Zhang Y."/>
            <person name="Yang J."/>
            <person name="Li J."/>
            <person name="Zhang X."/>
            <person name="Liu S."/>
            <person name="Sun C."/>
            <person name="Yang J."/>
            <person name="Shi Q."/>
        </authorList>
    </citation>
    <scope>NUCLEOTIDE SEQUENCE [LARGE SCALE GENOMIC DNA]</scope>
    <source>
        <strain evidence="3">JWS20170419001</strain>
        <tissue evidence="3">Muscle</tissue>
    </source>
</reference>
<evidence type="ECO:0000256" key="1">
    <source>
        <dbReference type="SAM" id="MobiDB-lite"/>
    </source>
</evidence>
<dbReference type="GO" id="GO:0000779">
    <property type="term" value="C:condensed chromosome, centromeric region"/>
    <property type="evidence" value="ECO:0007669"/>
    <property type="project" value="TreeGrafter"/>
</dbReference>
<dbReference type="AlphaFoldDB" id="A0A556UYH9"/>
<feature type="region of interest" description="Disordered" evidence="1">
    <location>
        <begin position="523"/>
        <end position="552"/>
    </location>
</feature>
<feature type="compositionally biased region" description="Polar residues" evidence="1">
    <location>
        <begin position="533"/>
        <end position="549"/>
    </location>
</feature>
<dbReference type="OrthoDB" id="10256849at2759"/>
<dbReference type="InterPro" id="IPR024835">
    <property type="entry name" value="SYCP2-like"/>
</dbReference>
<feature type="compositionally biased region" description="Basic and acidic residues" evidence="1">
    <location>
        <begin position="523"/>
        <end position="532"/>
    </location>
</feature>
<keyword evidence="4" id="KW-1185">Reference proteome</keyword>
<dbReference type="GO" id="GO:0007140">
    <property type="term" value="P:male meiotic nuclear division"/>
    <property type="evidence" value="ECO:0007669"/>
    <property type="project" value="TreeGrafter"/>
</dbReference>
<protein>
    <submittedName>
        <fullName evidence="3">Synaptonemal complex protein 2</fullName>
    </submittedName>
</protein>
<evidence type="ECO:0000313" key="4">
    <source>
        <dbReference type="Proteomes" id="UP000319801"/>
    </source>
</evidence>
<dbReference type="Pfam" id="PF18584">
    <property type="entry name" value="SYCP2_SLD"/>
    <property type="match status" value="1"/>
</dbReference>
<comment type="caution">
    <text evidence="3">The sequence shown here is derived from an EMBL/GenBank/DDBJ whole genome shotgun (WGS) entry which is preliminary data.</text>
</comment>
<dbReference type="InterPro" id="IPR038175">
    <property type="entry name" value="CBM21_dom_sf"/>
</dbReference>
<dbReference type="InterPro" id="IPR040560">
    <property type="entry name" value="SYCP2_SLD"/>
</dbReference>
<dbReference type="Gene3D" id="2.60.40.2440">
    <property type="entry name" value="Carbohydrate binding type-21 domain"/>
    <property type="match status" value="1"/>
</dbReference>
<accession>A0A556UYH9</accession>
<name>A0A556UYH9_BAGYA</name>
<dbReference type="Proteomes" id="UP000319801">
    <property type="component" value="Unassembled WGS sequence"/>
</dbReference>
<organism evidence="3 4">
    <name type="scientific">Bagarius yarrelli</name>
    <name type="common">Goonch</name>
    <name type="synonym">Bagrus yarrelli</name>
    <dbReference type="NCBI Taxonomy" id="175774"/>
    <lineage>
        <taxon>Eukaryota</taxon>
        <taxon>Metazoa</taxon>
        <taxon>Chordata</taxon>
        <taxon>Craniata</taxon>
        <taxon>Vertebrata</taxon>
        <taxon>Euteleostomi</taxon>
        <taxon>Actinopterygii</taxon>
        <taxon>Neopterygii</taxon>
        <taxon>Teleostei</taxon>
        <taxon>Ostariophysi</taxon>
        <taxon>Siluriformes</taxon>
        <taxon>Sisoridae</taxon>
        <taxon>Sisorinae</taxon>
        <taxon>Bagarius</taxon>
    </lineage>
</organism>
<dbReference type="Pfam" id="PF03370">
    <property type="entry name" value="CBM_21"/>
    <property type="match status" value="1"/>
</dbReference>
<dbReference type="PROSITE" id="PS51159">
    <property type="entry name" value="CBM21"/>
    <property type="match status" value="1"/>
</dbReference>
<proteinExistence type="predicted"/>
<evidence type="ECO:0000313" key="3">
    <source>
        <dbReference type="EMBL" id="TSP68481.1"/>
    </source>
</evidence>
<dbReference type="EMBL" id="VCAZ01000078">
    <property type="protein sequence ID" value="TSP68481.1"/>
    <property type="molecule type" value="Genomic_DNA"/>
</dbReference>
<evidence type="ECO:0000259" key="2">
    <source>
        <dbReference type="PROSITE" id="PS51159"/>
    </source>
</evidence>
<gene>
    <name evidence="3" type="ORF">Baya_10966</name>
</gene>